<evidence type="ECO:0000313" key="1">
    <source>
        <dbReference type="EMBL" id="CBL94131.1"/>
    </source>
</evidence>
<reference evidence="1" key="1">
    <citation type="submission" date="2010-04" db="EMBL/GenBank/DDBJ databases">
        <title>Genomic organization of the Mal d 1 gene cluster on apple (Malus x domestica) linkage group 16.</title>
        <authorList>
            <person name="Pagliarani G."/>
            <person name="Paris R."/>
            <person name="Arens P."/>
            <person name="Tartarini S."/>
            <person name="Peters S."/>
            <person name="van de Weg E."/>
        </authorList>
    </citation>
    <scope>NUCLEOTIDE SEQUENCE</scope>
</reference>
<name>E4Z8K8_MALDO</name>
<dbReference type="EMBL" id="FN823234">
    <property type="protein sequence ID" value="CBL94131.1"/>
    <property type="molecule type" value="Genomic_DNA"/>
</dbReference>
<proteinExistence type="predicted"/>
<accession>E4Z8K8</accession>
<dbReference type="AlphaFoldDB" id="E4Z8K8"/>
<sequence>MAGQSKSESTYDFTGKVYWVVSAKSSIYLLLLC</sequence>
<organism evidence="1">
    <name type="scientific">Malus domestica</name>
    <name type="common">Apple</name>
    <name type="synonym">Pyrus malus</name>
    <dbReference type="NCBI Taxonomy" id="3750"/>
    <lineage>
        <taxon>Eukaryota</taxon>
        <taxon>Viridiplantae</taxon>
        <taxon>Streptophyta</taxon>
        <taxon>Embryophyta</taxon>
        <taxon>Tracheophyta</taxon>
        <taxon>Spermatophyta</taxon>
        <taxon>Magnoliopsida</taxon>
        <taxon>eudicotyledons</taxon>
        <taxon>Gunneridae</taxon>
        <taxon>Pentapetalae</taxon>
        <taxon>rosids</taxon>
        <taxon>fabids</taxon>
        <taxon>Rosales</taxon>
        <taxon>Rosaceae</taxon>
        <taxon>Amygdaloideae</taxon>
        <taxon>Maleae</taxon>
        <taxon>Malus</taxon>
    </lineage>
</organism>
<protein>
    <submittedName>
        <fullName evidence="1">Uncharacterized protein</fullName>
    </submittedName>
</protein>